<keyword evidence="2" id="KW-0677">Repeat</keyword>
<dbReference type="InterPro" id="IPR011043">
    <property type="entry name" value="Gal_Oxase/kelch_b-propeller"/>
</dbReference>
<evidence type="ECO:0000313" key="4">
    <source>
        <dbReference type="Proteomes" id="UP001291309"/>
    </source>
</evidence>
<evidence type="ECO:0000256" key="2">
    <source>
        <dbReference type="ARBA" id="ARBA00022737"/>
    </source>
</evidence>
<name>A0ABU5H4C5_9BACT</name>
<dbReference type="InterPro" id="IPR006652">
    <property type="entry name" value="Kelch_1"/>
</dbReference>
<dbReference type="EMBL" id="JAXIVS010000003">
    <property type="protein sequence ID" value="MDY7226945.1"/>
    <property type="molecule type" value="Genomic_DNA"/>
</dbReference>
<dbReference type="InterPro" id="IPR015915">
    <property type="entry name" value="Kelch-typ_b-propeller"/>
</dbReference>
<dbReference type="Pfam" id="PF01344">
    <property type="entry name" value="Kelch_1"/>
    <property type="match status" value="3"/>
</dbReference>
<dbReference type="SUPFAM" id="SSF50965">
    <property type="entry name" value="Galactose oxidase, central domain"/>
    <property type="match status" value="1"/>
</dbReference>
<accession>A0ABU5H4C5</accession>
<evidence type="ECO:0000256" key="1">
    <source>
        <dbReference type="ARBA" id="ARBA00022441"/>
    </source>
</evidence>
<dbReference type="InterPro" id="IPR037293">
    <property type="entry name" value="Gal_Oxidase_central_sf"/>
</dbReference>
<dbReference type="Gene3D" id="2.130.10.80">
    <property type="entry name" value="Galactose oxidase/kelch, beta-propeller"/>
    <property type="match status" value="4"/>
</dbReference>
<reference evidence="3 4" key="1">
    <citation type="submission" date="2023-12" db="EMBL/GenBank/DDBJ databases">
        <title>the genome sequence of Hyalangium sp. s54d21.</title>
        <authorList>
            <person name="Zhang X."/>
        </authorList>
    </citation>
    <scope>NUCLEOTIDE SEQUENCE [LARGE SCALE GENOMIC DNA]</scope>
    <source>
        <strain evidence="4">s54d21</strain>
    </source>
</reference>
<dbReference type="RefSeq" id="WP_321545665.1">
    <property type="nucleotide sequence ID" value="NZ_JAXIVS010000003.1"/>
</dbReference>
<protein>
    <submittedName>
        <fullName evidence="3">Kelch repeat-containing protein</fullName>
    </submittedName>
</protein>
<dbReference type="Gene3D" id="2.120.10.80">
    <property type="entry name" value="Kelch-type beta propeller"/>
    <property type="match status" value="1"/>
</dbReference>
<dbReference type="PANTHER" id="PTHR46344">
    <property type="entry name" value="OS02G0202900 PROTEIN"/>
    <property type="match status" value="1"/>
</dbReference>
<keyword evidence="4" id="KW-1185">Reference proteome</keyword>
<sequence>MMEQARQWLLFGVVLFSVLGCGEEPTVPPEPLPEEPTPPTPVYWSATASLNEARWSHTASLLPSGQVLVVGGLGGDGSEVLASAELYEPSTGTWSMTGKMIEPRVGHTATVLPSGQVLVTGGHNARGTLASSELYEPATGTWTSTGNLSEPRASHTAGLLPSGKVLIVGGRHEDLSPYGSVEEYEPAQGTWSLVASMPRTAWYPKATVLPSGKVLITGQPTDNNVTGYVVRYAPDTGSWQTVGAPLIMNSHTCSLLPSGKVLCAGGYGLALVGPPLSQASLYDEATNSWKTIARMGLGRASHTATVLPSGHVLVLGGSAGSEVLDSAELYEPDQDLWTEVGRMSEPRSGYTATVLRSGQVLVAGGRRGTSTPLAVAELWAR</sequence>
<dbReference type="SUPFAM" id="SSF117281">
    <property type="entry name" value="Kelch motif"/>
    <property type="match status" value="1"/>
</dbReference>
<keyword evidence="1" id="KW-0880">Kelch repeat</keyword>
<gene>
    <name evidence="3" type="ORF">SYV04_11115</name>
</gene>
<dbReference type="PROSITE" id="PS51257">
    <property type="entry name" value="PROKAR_LIPOPROTEIN"/>
    <property type="match status" value="1"/>
</dbReference>
<dbReference type="Proteomes" id="UP001291309">
    <property type="component" value="Unassembled WGS sequence"/>
</dbReference>
<dbReference type="SMART" id="SM00612">
    <property type="entry name" value="Kelch"/>
    <property type="match status" value="5"/>
</dbReference>
<dbReference type="PANTHER" id="PTHR46344:SF27">
    <property type="entry name" value="KELCH REPEAT SUPERFAMILY PROTEIN"/>
    <property type="match status" value="1"/>
</dbReference>
<comment type="caution">
    <text evidence="3">The sequence shown here is derived from an EMBL/GenBank/DDBJ whole genome shotgun (WGS) entry which is preliminary data.</text>
</comment>
<evidence type="ECO:0000313" key="3">
    <source>
        <dbReference type="EMBL" id="MDY7226945.1"/>
    </source>
</evidence>
<proteinExistence type="predicted"/>
<organism evidence="3 4">
    <name type="scientific">Hyalangium rubrum</name>
    <dbReference type="NCBI Taxonomy" id="3103134"/>
    <lineage>
        <taxon>Bacteria</taxon>
        <taxon>Pseudomonadati</taxon>
        <taxon>Myxococcota</taxon>
        <taxon>Myxococcia</taxon>
        <taxon>Myxococcales</taxon>
        <taxon>Cystobacterineae</taxon>
        <taxon>Archangiaceae</taxon>
        <taxon>Hyalangium</taxon>
    </lineage>
</organism>